<keyword evidence="4" id="KW-0677">Repeat</keyword>
<evidence type="ECO:0000256" key="6">
    <source>
        <dbReference type="ARBA" id="ARBA00022833"/>
    </source>
</evidence>
<evidence type="ECO:0000259" key="13">
    <source>
        <dbReference type="PROSITE" id="PS50157"/>
    </source>
</evidence>
<evidence type="ECO:0000256" key="7">
    <source>
        <dbReference type="ARBA" id="ARBA00023015"/>
    </source>
</evidence>
<evidence type="ECO:0000256" key="4">
    <source>
        <dbReference type="ARBA" id="ARBA00022737"/>
    </source>
</evidence>
<dbReference type="OMA" id="KCAMCGE"/>
<dbReference type="InterPro" id="IPR013087">
    <property type="entry name" value="Znf_C2H2_type"/>
</dbReference>
<dbReference type="Pfam" id="PF00096">
    <property type="entry name" value="zf-C2H2"/>
    <property type="match status" value="4"/>
</dbReference>
<dbReference type="FunFam" id="3.30.160.60:FF:000620">
    <property type="entry name" value="Zinc finger protein 263"/>
    <property type="match status" value="1"/>
</dbReference>
<evidence type="ECO:0000313" key="15">
    <source>
        <dbReference type="RefSeq" id="XP_034286458.1"/>
    </source>
</evidence>
<evidence type="ECO:0000313" key="14">
    <source>
        <dbReference type="Proteomes" id="UP001652622"/>
    </source>
</evidence>
<dbReference type="Proteomes" id="UP001652622">
    <property type="component" value="Unplaced"/>
</dbReference>
<feature type="region of interest" description="Disordered" evidence="12">
    <location>
        <begin position="156"/>
        <end position="278"/>
    </location>
</feature>
<dbReference type="GO" id="GO:0000978">
    <property type="term" value="F:RNA polymerase II cis-regulatory region sequence-specific DNA binding"/>
    <property type="evidence" value="ECO:0007669"/>
    <property type="project" value="TreeGrafter"/>
</dbReference>
<evidence type="ECO:0000256" key="5">
    <source>
        <dbReference type="ARBA" id="ARBA00022771"/>
    </source>
</evidence>
<keyword evidence="9" id="KW-0804">Transcription</keyword>
<evidence type="ECO:0000256" key="9">
    <source>
        <dbReference type="ARBA" id="ARBA00023163"/>
    </source>
</evidence>
<dbReference type="SMART" id="SM00355">
    <property type="entry name" value="ZnF_C2H2"/>
    <property type="match status" value="5"/>
</dbReference>
<evidence type="ECO:0000256" key="8">
    <source>
        <dbReference type="ARBA" id="ARBA00023125"/>
    </source>
</evidence>
<keyword evidence="8" id="KW-0238">DNA-binding</keyword>
<feature type="domain" description="C2H2-type" evidence="13">
    <location>
        <begin position="249"/>
        <end position="276"/>
    </location>
</feature>
<organism evidence="14 15">
    <name type="scientific">Pantherophis guttatus</name>
    <name type="common">Corn snake</name>
    <name type="synonym">Elaphe guttata</name>
    <dbReference type="NCBI Taxonomy" id="94885"/>
    <lineage>
        <taxon>Eukaryota</taxon>
        <taxon>Metazoa</taxon>
        <taxon>Chordata</taxon>
        <taxon>Craniata</taxon>
        <taxon>Vertebrata</taxon>
        <taxon>Euteleostomi</taxon>
        <taxon>Lepidosauria</taxon>
        <taxon>Squamata</taxon>
        <taxon>Bifurcata</taxon>
        <taxon>Unidentata</taxon>
        <taxon>Episquamata</taxon>
        <taxon>Toxicofera</taxon>
        <taxon>Serpentes</taxon>
        <taxon>Colubroidea</taxon>
        <taxon>Colubridae</taxon>
        <taxon>Colubrinae</taxon>
        <taxon>Pantherophis</taxon>
    </lineage>
</organism>
<dbReference type="PANTHER" id="PTHR24404:SF100">
    <property type="entry name" value="ZINC FINGER PROTEIN 501"/>
    <property type="match status" value="1"/>
</dbReference>
<dbReference type="FunFam" id="3.30.160.60:FF:000414">
    <property type="entry name" value="Zinc finger protein 398"/>
    <property type="match status" value="1"/>
</dbReference>
<reference evidence="15" key="1">
    <citation type="submission" date="2025-08" db="UniProtKB">
        <authorList>
            <consortium name="RefSeq"/>
        </authorList>
    </citation>
    <scope>IDENTIFICATION</scope>
    <source>
        <tissue evidence="15">Blood</tissue>
    </source>
</reference>
<dbReference type="KEGG" id="pgut:117673275"/>
<accession>A0A6P9CPJ8</accession>
<gene>
    <name evidence="15" type="primary">LOC117673275</name>
</gene>
<dbReference type="FunFam" id="3.30.160.60:FF:001344">
    <property type="entry name" value="Zinc finger protein 16 like"/>
    <property type="match status" value="1"/>
</dbReference>
<feature type="region of interest" description="Disordered" evidence="12">
    <location>
        <begin position="1"/>
        <end position="35"/>
    </location>
</feature>
<keyword evidence="14" id="KW-1185">Reference proteome</keyword>
<evidence type="ECO:0000256" key="12">
    <source>
        <dbReference type="SAM" id="MobiDB-lite"/>
    </source>
</evidence>
<feature type="domain" description="C2H2-type" evidence="13">
    <location>
        <begin position="137"/>
        <end position="164"/>
    </location>
</feature>
<evidence type="ECO:0000256" key="10">
    <source>
        <dbReference type="ARBA" id="ARBA00023242"/>
    </source>
</evidence>
<dbReference type="PANTHER" id="PTHR24404">
    <property type="entry name" value="ZINC FINGER PROTEIN"/>
    <property type="match status" value="1"/>
</dbReference>
<dbReference type="InParanoid" id="A0A6P9CPJ8"/>
<comment type="similarity">
    <text evidence="2">Belongs to the krueppel C2H2-type zinc-finger protein family.</text>
</comment>
<keyword evidence="7" id="KW-0805">Transcription regulation</keyword>
<dbReference type="GO" id="GO:0003700">
    <property type="term" value="F:DNA-binding transcription factor activity"/>
    <property type="evidence" value="ECO:0007669"/>
    <property type="project" value="TreeGrafter"/>
</dbReference>
<dbReference type="GeneID" id="117673275"/>
<keyword evidence="10" id="KW-0539">Nucleus</keyword>
<name>A0A6P9CPJ8_PANGU</name>
<dbReference type="GO" id="GO:0008270">
    <property type="term" value="F:zinc ion binding"/>
    <property type="evidence" value="ECO:0007669"/>
    <property type="project" value="UniProtKB-KW"/>
</dbReference>
<dbReference type="RefSeq" id="XP_034286458.1">
    <property type="nucleotide sequence ID" value="XM_034430567.2"/>
</dbReference>
<sequence>MDGADQEPVAGRTRQSSPPGEKPFPFPAWEESSGDENGLVIHSQVEEEEHKCAMCGESFSQPLGLLRHQKQQHAGERAFVCPECGRGFSLKHNLIIHQRIHTGEKPFGCSVCGKRFSLKQNLLTHQRVHGSPARRPFACPACGKNFREERLLAAHQKRDCEQQEEQEQDSPGGQAVHVDEEGEEDFTRRRLRIKHQEKPPQTRSAFARRGSREPLGGRSGLAGSPRTRQTKEETPKGPKPRLRRGDTPFQCLTCGKNFSQKGNLAAHRRSHRERETLS</sequence>
<evidence type="ECO:0000256" key="2">
    <source>
        <dbReference type="ARBA" id="ARBA00006991"/>
    </source>
</evidence>
<keyword evidence="5 11" id="KW-0863">Zinc-finger</keyword>
<comment type="subcellular location">
    <subcellularLocation>
        <location evidence="1">Nucleus</location>
    </subcellularLocation>
</comment>
<feature type="domain" description="C2H2-type" evidence="13">
    <location>
        <begin position="50"/>
        <end position="78"/>
    </location>
</feature>
<dbReference type="InterPro" id="IPR050589">
    <property type="entry name" value="Ikaros_C2H2-ZF"/>
</dbReference>
<dbReference type="SUPFAM" id="SSF57667">
    <property type="entry name" value="beta-beta-alpha zinc fingers"/>
    <property type="match status" value="3"/>
</dbReference>
<dbReference type="PROSITE" id="PS50157">
    <property type="entry name" value="ZINC_FINGER_C2H2_2"/>
    <property type="match status" value="5"/>
</dbReference>
<protein>
    <submittedName>
        <fullName evidence="15">Zinc finger protein LOC728743 homolog</fullName>
    </submittedName>
</protein>
<feature type="domain" description="C2H2-type" evidence="13">
    <location>
        <begin position="107"/>
        <end position="134"/>
    </location>
</feature>
<dbReference type="InterPro" id="IPR036236">
    <property type="entry name" value="Znf_C2H2_sf"/>
</dbReference>
<evidence type="ECO:0000256" key="3">
    <source>
        <dbReference type="ARBA" id="ARBA00022723"/>
    </source>
</evidence>
<keyword evidence="6" id="KW-0862">Zinc</keyword>
<dbReference type="AlphaFoldDB" id="A0A6P9CPJ8"/>
<evidence type="ECO:0000256" key="11">
    <source>
        <dbReference type="PROSITE-ProRule" id="PRU00042"/>
    </source>
</evidence>
<dbReference type="Gene3D" id="3.30.160.60">
    <property type="entry name" value="Classic Zinc Finger"/>
    <property type="match status" value="5"/>
</dbReference>
<evidence type="ECO:0000256" key="1">
    <source>
        <dbReference type="ARBA" id="ARBA00004123"/>
    </source>
</evidence>
<feature type="domain" description="C2H2-type" evidence="13">
    <location>
        <begin position="79"/>
        <end position="106"/>
    </location>
</feature>
<keyword evidence="3" id="KW-0479">Metal-binding</keyword>
<dbReference type="GO" id="GO:0005634">
    <property type="term" value="C:nucleus"/>
    <property type="evidence" value="ECO:0007669"/>
    <property type="project" value="UniProtKB-SubCell"/>
</dbReference>
<dbReference type="GO" id="GO:0006357">
    <property type="term" value="P:regulation of transcription by RNA polymerase II"/>
    <property type="evidence" value="ECO:0007669"/>
    <property type="project" value="TreeGrafter"/>
</dbReference>
<proteinExistence type="inferred from homology"/>
<dbReference type="PROSITE" id="PS00028">
    <property type="entry name" value="ZINC_FINGER_C2H2_1"/>
    <property type="match status" value="4"/>
</dbReference>